<accession>A0A090GT43</accession>
<proteinExistence type="predicted"/>
<dbReference type="Proteomes" id="UP000046122">
    <property type="component" value="Unassembled WGS sequence"/>
</dbReference>
<name>A0A090GT43_MESPL</name>
<gene>
    <name evidence="1" type="ORF">MPL3365_140200</name>
</gene>
<protein>
    <submittedName>
        <fullName evidence="1">Uncharacterized protein</fullName>
    </submittedName>
</protein>
<reference evidence="1 2" key="1">
    <citation type="submission" date="2014-08" db="EMBL/GenBank/DDBJ databases">
        <authorList>
            <person name="Moulin Lionel"/>
        </authorList>
    </citation>
    <scope>NUCLEOTIDE SEQUENCE [LARGE SCALE GENOMIC DNA]</scope>
</reference>
<sequence length="132" mass="14961">MYGRCRRCEVHGPSILRVRRLAAFKPASHDLTSVWSSIRFRPTQWFLDTFARMDTRPGAAYRFVRQSSGIYESQLQGASCDTGTFASAQPEKLHGALATCLRINISINNWSAPLPDNQAAQRRVPRHSDRLQ</sequence>
<dbReference type="AlphaFoldDB" id="A0A090GT43"/>
<organism evidence="1 2">
    <name type="scientific">Mesorhizobium plurifarium</name>
    <dbReference type="NCBI Taxonomy" id="69974"/>
    <lineage>
        <taxon>Bacteria</taxon>
        <taxon>Pseudomonadati</taxon>
        <taxon>Pseudomonadota</taxon>
        <taxon>Alphaproteobacteria</taxon>
        <taxon>Hyphomicrobiales</taxon>
        <taxon>Phyllobacteriaceae</taxon>
        <taxon>Mesorhizobium</taxon>
    </lineage>
</organism>
<evidence type="ECO:0000313" key="1">
    <source>
        <dbReference type="EMBL" id="CDX52071.1"/>
    </source>
</evidence>
<dbReference type="EMBL" id="CCNE01000006">
    <property type="protein sequence ID" value="CDX52071.1"/>
    <property type="molecule type" value="Genomic_DNA"/>
</dbReference>
<evidence type="ECO:0000313" key="2">
    <source>
        <dbReference type="Proteomes" id="UP000046122"/>
    </source>
</evidence>